<sequence length="195" mass="21914">DFNGHGIACALIAVGTLTEFKWLKDYSEIFYSKIQWGNPFARITSYKVSGDKDELNVIMVFLRIDTLSNLSLYLCDPVNMGGYLAMKENIVVCTSFGYLADSFYNLSGWLAPLVIEVGSCCSGERFITQVEIGGAVEVVGTMKGKEVESKDETSQLQKEKWEDSERCEGEICANDVKEKFVKILKGKIFYYGKER</sequence>
<evidence type="ECO:0000313" key="1">
    <source>
        <dbReference type="EMBL" id="MBA0772717.1"/>
    </source>
</evidence>
<dbReference type="Proteomes" id="UP000593568">
    <property type="component" value="Unassembled WGS sequence"/>
</dbReference>
<protein>
    <submittedName>
        <fullName evidence="1">Uncharacterized protein</fullName>
    </submittedName>
</protein>
<reference evidence="1 2" key="1">
    <citation type="journal article" date="2019" name="Genome Biol. Evol.">
        <title>Insights into the evolution of the New World diploid cottons (Gossypium, subgenus Houzingenia) based on genome sequencing.</title>
        <authorList>
            <person name="Grover C.E."/>
            <person name="Arick M.A. 2nd"/>
            <person name="Thrash A."/>
            <person name="Conover J.L."/>
            <person name="Sanders W.S."/>
            <person name="Peterson D.G."/>
            <person name="Frelichowski J.E."/>
            <person name="Scheffler J.A."/>
            <person name="Scheffler B.E."/>
            <person name="Wendel J.F."/>
        </authorList>
    </citation>
    <scope>NUCLEOTIDE SEQUENCE [LARGE SCALE GENOMIC DNA]</scope>
    <source>
        <strain evidence="1">8</strain>
        <tissue evidence="1">Leaf</tissue>
    </source>
</reference>
<proteinExistence type="predicted"/>
<comment type="caution">
    <text evidence="1">The sequence shown here is derived from an EMBL/GenBank/DDBJ whole genome shotgun (WGS) entry which is preliminary data.</text>
</comment>
<accession>A0A7J9EI41</accession>
<evidence type="ECO:0000313" key="2">
    <source>
        <dbReference type="Proteomes" id="UP000593568"/>
    </source>
</evidence>
<organism evidence="1 2">
    <name type="scientific">Gossypium trilobum</name>
    <dbReference type="NCBI Taxonomy" id="34281"/>
    <lineage>
        <taxon>Eukaryota</taxon>
        <taxon>Viridiplantae</taxon>
        <taxon>Streptophyta</taxon>
        <taxon>Embryophyta</taxon>
        <taxon>Tracheophyta</taxon>
        <taxon>Spermatophyta</taxon>
        <taxon>Magnoliopsida</taxon>
        <taxon>eudicotyledons</taxon>
        <taxon>Gunneridae</taxon>
        <taxon>Pentapetalae</taxon>
        <taxon>rosids</taxon>
        <taxon>malvids</taxon>
        <taxon>Malvales</taxon>
        <taxon>Malvaceae</taxon>
        <taxon>Malvoideae</taxon>
        <taxon>Gossypium</taxon>
    </lineage>
</organism>
<dbReference type="AlphaFoldDB" id="A0A7J9EI41"/>
<feature type="non-terminal residue" evidence="1">
    <location>
        <position position="195"/>
    </location>
</feature>
<gene>
    <name evidence="1" type="ORF">Gotri_008050</name>
</gene>
<dbReference type="EMBL" id="JABEZW010000008">
    <property type="protein sequence ID" value="MBA0772717.1"/>
    <property type="molecule type" value="Genomic_DNA"/>
</dbReference>
<name>A0A7J9EI41_9ROSI</name>
<keyword evidence="2" id="KW-1185">Reference proteome</keyword>